<dbReference type="Gene3D" id="3.40.50.2000">
    <property type="entry name" value="Glycogen Phosphorylase B"/>
    <property type="match status" value="1"/>
</dbReference>
<evidence type="ECO:0000313" key="1">
    <source>
        <dbReference type="EMBL" id="SKB93725.1"/>
    </source>
</evidence>
<evidence type="ECO:0000313" key="2">
    <source>
        <dbReference type="Proteomes" id="UP000189981"/>
    </source>
</evidence>
<accession>A0A1T5FC17</accession>
<protein>
    <submittedName>
        <fullName evidence="1">Uncharacterized protein</fullName>
    </submittedName>
</protein>
<organism evidence="1 2">
    <name type="scientific">Daejeonella lutea</name>
    <dbReference type="NCBI Taxonomy" id="572036"/>
    <lineage>
        <taxon>Bacteria</taxon>
        <taxon>Pseudomonadati</taxon>
        <taxon>Bacteroidota</taxon>
        <taxon>Sphingobacteriia</taxon>
        <taxon>Sphingobacteriales</taxon>
        <taxon>Sphingobacteriaceae</taxon>
        <taxon>Daejeonella</taxon>
    </lineage>
</organism>
<proteinExistence type="predicted"/>
<gene>
    <name evidence="1" type="ORF">SAMN05661099_3585</name>
</gene>
<dbReference type="STRING" id="572036.SAMN05661099_3585"/>
<dbReference type="AlphaFoldDB" id="A0A1T5FC17"/>
<dbReference type="RefSeq" id="WP_139377525.1">
    <property type="nucleotide sequence ID" value="NZ_FUYR01000007.1"/>
</dbReference>
<dbReference type="Proteomes" id="UP000189981">
    <property type="component" value="Unassembled WGS sequence"/>
</dbReference>
<sequence length="419" mass="47888">MHIENKTVVFLCDVNNVLLMIASQFHKRKIKVRYIPDLRLNQHFRIWDAPIGSEYSIEAFTDFSAPENIDKSLIYTKSSEEVRRLLLSVVGKDSIVVGSDYAPAIFQYAGLKLDYFAVTGADVNHHTLITKFTKLADIKQAFFSKYKGKRLIHRVNESLNSVDLPTLQRRGIFNSNIVINSDHFNWTPLVVTKFSSVPYPLPGAVSEFGVSSDDERFVLKDTLKQIKENCDLLIVNVSKNDFWKGTHLFFQGFSHYRKLNRLNAKLLIFGRGNLGAIRRYAPEVDELIAQGSILILPPVSQRDVDGIIGMSDICFGGIWPESDNYESNPSFAYDWNTSLMQYAKMCKPIITYSPFKGKFSGFADIDVYPHESAKSAEEVCESIVKLEAPELRARYAIDMKKWIHEFTEISLDKWQEVLR</sequence>
<dbReference type="EMBL" id="FUYR01000007">
    <property type="protein sequence ID" value="SKB93725.1"/>
    <property type="molecule type" value="Genomic_DNA"/>
</dbReference>
<keyword evidence="2" id="KW-1185">Reference proteome</keyword>
<reference evidence="2" key="1">
    <citation type="submission" date="2017-02" db="EMBL/GenBank/DDBJ databases">
        <authorList>
            <person name="Varghese N."/>
            <person name="Submissions S."/>
        </authorList>
    </citation>
    <scope>NUCLEOTIDE SEQUENCE [LARGE SCALE GENOMIC DNA]</scope>
    <source>
        <strain evidence="2">DSM 22385</strain>
    </source>
</reference>
<name>A0A1T5FC17_9SPHI</name>